<feature type="compositionally biased region" description="Basic and acidic residues" evidence="5">
    <location>
        <begin position="109"/>
        <end position="135"/>
    </location>
</feature>
<gene>
    <name evidence="7" type="ORF">Bpfe_004490</name>
</gene>
<comment type="caution">
    <text evidence="7">The sequence shown here is derived from an EMBL/GenBank/DDBJ whole genome shotgun (WGS) entry which is preliminary data.</text>
</comment>
<keyword evidence="4" id="KW-0175">Coiled coil</keyword>
<feature type="compositionally biased region" description="Polar residues" evidence="5">
    <location>
        <begin position="513"/>
        <end position="538"/>
    </location>
</feature>
<dbReference type="GO" id="GO:0010792">
    <property type="term" value="P:DNA double-strand break processing involved in repair via single-strand annealing"/>
    <property type="evidence" value="ECO:0007669"/>
    <property type="project" value="TreeGrafter"/>
</dbReference>
<feature type="region of interest" description="Disordered" evidence="5">
    <location>
        <begin position="331"/>
        <end position="364"/>
    </location>
</feature>
<feature type="compositionally biased region" description="Basic and acidic residues" evidence="5">
    <location>
        <begin position="193"/>
        <end position="203"/>
    </location>
</feature>
<evidence type="ECO:0000256" key="3">
    <source>
        <dbReference type="ARBA" id="ARBA00023242"/>
    </source>
</evidence>
<feature type="compositionally biased region" description="Polar residues" evidence="5">
    <location>
        <begin position="176"/>
        <end position="188"/>
    </location>
</feature>
<keyword evidence="2" id="KW-0227">DNA damage</keyword>
<feature type="region of interest" description="Disordered" evidence="5">
    <location>
        <begin position="513"/>
        <end position="603"/>
    </location>
</feature>
<feature type="compositionally biased region" description="Basic residues" evidence="5">
    <location>
        <begin position="812"/>
        <end position="823"/>
    </location>
</feature>
<feature type="region of interest" description="Disordered" evidence="5">
    <location>
        <begin position="94"/>
        <end position="203"/>
    </location>
</feature>
<feature type="compositionally biased region" description="Basic residues" evidence="5">
    <location>
        <begin position="138"/>
        <end position="152"/>
    </location>
</feature>
<keyword evidence="3" id="KW-0539">Nucleus</keyword>
<evidence type="ECO:0000256" key="2">
    <source>
        <dbReference type="ARBA" id="ARBA00022763"/>
    </source>
</evidence>
<dbReference type="AlphaFoldDB" id="A0AAD8C6B6"/>
<evidence type="ECO:0000313" key="8">
    <source>
        <dbReference type="Proteomes" id="UP001233172"/>
    </source>
</evidence>
<dbReference type="GO" id="GO:0003684">
    <property type="term" value="F:damaged DNA binding"/>
    <property type="evidence" value="ECO:0007669"/>
    <property type="project" value="TreeGrafter"/>
</dbReference>
<dbReference type="PANTHER" id="PTHR15107">
    <property type="entry name" value="RETINOBLASTOMA BINDING PROTEIN 8"/>
    <property type="match status" value="1"/>
</dbReference>
<dbReference type="EMBL" id="JASAOG010000011">
    <property type="protein sequence ID" value="KAK0066369.1"/>
    <property type="molecule type" value="Genomic_DNA"/>
</dbReference>
<accession>A0AAD8C6B6</accession>
<comment type="subcellular location">
    <subcellularLocation>
        <location evidence="1">Nucleus</location>
    </subcellularLocation>
</comment>
<organism evidence="7 8">
    <name type="scientific">Biomphalaria pfeifferi</name>
    <name type="common">Bloodfluke planorb</name>
    <name type="synonym">Freshwater snail</name>
    <dbReference type="NCBI Taxonomy" id="112525"/>
    <lineage>
        <taxon>Eukaryota</taxon>
        <taxon>Metazoa</taxon>
        <taxon>Spiralia</taxon>
        <taxon>Lophotrochozoa</taxon>
        <taxon>Mollusca</taxon>
        <taxon>Gastropoda</taxon>
        <taxon>Heterobranchia</taxon>
        <taxon>Euthyneura</taxon>
        <taxon>Panpulmonata</taxon>
        <taxon>Hygrophila</taxon>
        <taxon>Lymnaeoidea</taxon>
        <taxon>Planorbidae</taxon>
        <taxon>Biomphalaria</taxon>
    </lineage>
</organism>
<evidence type="ECO:0000259" key="6">
    <source>
        <dbReference type="Pfam" id="PF08573"/>
    </source>
</evidence>
<dbReference type="GO" id="GO:0005634">
    <property type="term" value="C:nucleus"/>
    <property type="evidence" value="ECO:0007669"/>
    <property type="project" value="UniProtKB-SubCell"/>
</dbReference>
<dbReference type="PANTHER" id="PTHR15107:SF0">
    <property type="entry name" value="DNA ENDONUCLEASE ACTIVATOR CTP1 C-TERMINAL DOMAIN-CONTAINING PROTEIN"/>
    <property type="match status" value="1"/>
</dbReference>
<evidence type="ECO:0000256" key="1">
    <source>
        <dbReference type="ARBA" id="ARBA00004123"/>
    </source>
</evidence>
<evidence type="ECO:0000313" key="7">
    <source>
        <dbReference type="EMBL" id="KAK0066369.1"/>
    </source>
</evidence>
<sequence length="832" mass="93990">METLSLTNALKQVYCIHKNIVSDLNAKIDVLTLENKNLKCNQPKEQCLTCIQLQEKNQTLQERFNALIKEKDSTIQLLRAKILNQNGETPIEILDSKSTSELPASRAYNKHEESHSSPSTDESRSESFTKEETSNLKHSSKLRLTREKKRRNRYQEERPETKRIKTLLDLSHTESIEGNTSLEKNSSKVLVPETEKLESQTREDNPVVLNGESDEEAADVLSQNVLIVPETIEMNDFLKTGACGYMSPVYGDSITVACGRASSKSHVHKCNPVSQNLTPKKIVNEFPGQDTIHSVNEETKNVACICSKRKDGTFTQIVRAEEKNNLLCKVDLDTSNPSKSTDAKDTSSLSMVKNTGVPGKQKSSFQNNYQSTLSQVFPGHLSKQNKLKSKLMNVEKKNNLPCFVEEKKRHEAVSSSHMKESEFQIPVAPFCTKTTLARKDVINSATEHDRESRDVLTSNTCDLSGSINRNIQLSEFLNSQLTERLILEKSVDNLDETVAPSLVSQFYTANQSLGSQGSLSKTQPASSQLDTDSSRTLVNESSNYSEENFNVDAEQLGGDSKNQTVPLKSDKLEETLQDDENEEEDSDEEIVGPSPQHTLRGSSQLHCSIPSSFKFMPKHKQTYSMLGLKVDKVLTESQNSSSLKDVKSVHTNDEDNFIDVDIQDTSEEVFVDLDGALQEIDRNTLVDPNTDLAQAKTEQEVQVEQSFMDSFDRVPKKAVVEFPHVQVVRKKDDRKKLEGFSCQECYEYYKNSGLSDEAMKQKMNECSRHRAKYIPPSTPEHFWSIGFPDTAEIYDKSHCQKSETPMKSEKNPRRRRRLEKRFKSRNEEDFSG</sequence>
<feature type="region of interest" description="Disordered" evidence="5">
    <location>
        <begin position="797"/>
        <end position="832"/>
    </location>
</feature>
<feature type="compositionally biased region" description="Basic and acidic residues" evidence="5">
    <location>
        <begin position="153"/>
        <end position="163"/>
    </location>
</feature>
<reference evidence="7" key="2">
    <citation type="submission" date="2023-04" db="EMBL/GenBank/DDBJ databases">
        <authorList>
            <person name="Bu L."/>
            <person name="Lu L."/>
            <person name="Laidemitt M.R."/>
            <person name="Zhang S.M."/>
            <person name="Mutuku M."/>
            <person name="Mkoji G."/>
            <person name="Steinauer M."/>
            <person name="Loker E.S."/>
        </authorList>
    </citation>
    <scope>NUCLEOTIDE SEQUENCE</scope>
    <source>
        <strain evidence="7">KasaAsao</strain>
        <tissue evidence="7">Whole Snail</tissue>
    </source>
</reference>
<feature type="compositionally biased region" description="Basic and acidic residues" evidence="5">
    <location>
        <begin position="797"/>
        <end position="811"/>
    </location>
</feature>
<proteinExistence type="predicted"/>
<feature type="domain" description="DNA endonuclease activator Ctp1 C-terminal" evidence="6">
    <location>
        <begin position="755"/>
        <end position="792"/>
    </location>
</feature>
<name>A0AAD8C6B6_BIOPF</name>
<dbReference type="InterPro" id="IPR033316">
    <property type="entry name" value="RBBP8-like"/>
</dbReference>
<feature type="compositionally biased region" description="Low complexity" evidence="5">
    <location>
        <begin position="539"/>
        <end position="548"/>
    </location>
</feature>
<evidence type="ECO:0000256" key="4">
    <source>
        <dbReference type="SAM" id="Coils"/>
    </source>
</evidence>
<dbReference type="InterPro" id="IPR013882">
    <property type="entry name" value="Ctp1_C"/>
</dbReference>
<keyword evidence="8" id="KW-1185">Reference proteome</keyword>
<protein>
    <submittedName>
        <fullName evidence="7">RBBP8</fullName>
    </submittedName>
</protein>
<dbReference type="Proteomes" id="UP001233172">
    <property type="component" value="Unassembled WGS sequence"/>
</dbReference>
<feature type="compositionally biased region" description="Polar residues" evidence="5">
    <location>
        <begin position="333"/>
        <end position="353"/>
    </location>
</feature>
<reference evidence="7" key="1">
    <citation type="journal article" date="2023" name="PLoS Negl. Trop. Dis.">
        <title>A genome sequence for Biomphalaria pfeifferi, the major vector snail for the human-infecting parasite Schistosoma mansoni.</title>
        <authorList>
            <person name="Bu L."/>
            <person name="Lu L."/>
            <person name="Laidemitt M.R."/>
            <person name="Zhang S.M."/>
            <person name="Mutuku M."/>
            <person name="Mkoji G."/>
            <person name="Steinauer M."/>
            <person name="Loker E.S."/>
        </authorList>
    </citation>
    <scope>NUCLEOTIDE SEQUENCE</scope>
    <source>
        <strain evidence="7">KasaAsao</strain>
    </source>
</reference>
<evidence type="ECO:0000256" key="5">
    <source>
        <dbReference type="SAM" id="MobiDB-lite"/>
    </source>
</evidence>
<feature type="compositionally biased region" description="Acidic residues" evidence="5">
    <location>
        <begin position="575"/>
        <end position="590"/>
    </location>
</feature>
<feature type="coiled-coil region" evidence="4">
    <location>
        <begin position="21"/>
        <end position="70"/>
    </location>
</feature>
<dbReference type="Pfam" id="PF08573">
    <property type="entry name" value="SAE2"/>
    <property type="match status" value="1"/>
</dbReference>